<organism evidence="1">
    <name type="scientific">marine metagenome</name>
    <dbReference type="NCBI Taxonomy" id="408172"/>
    <lineage>
        <taxon>unclassified sequences</taxon>
        <taxon>metagenomes</taxon>
        <taxon>ecological metagenomes</taxon>
    </lineage>
</organism>
<accession>A0A381UPR9</accession>
<name>A0A381UPR9_9ZZZZ</name>
<dbReference type="EMBL" id="UINC01006789">
    <property type="protein sequence ID" value="SVA29638.1"/>
    <property type="molecule type" value="Genomic_DNA"/>
</dbReference>
<sequence>MNRLLFGALLSVSLAFGLTEGPVFAQQSKFDAARAHIEKWVQTRQLIARRGADWRVERENIGQSIGLLQREIDLLKGEIDKSEQVDSEADAEKKRITLSLEDLKKANKVVDAALWGMERQALALMARFPDPLKDRTSNVRLRIPVKKEDLRGRSAAERMQNVVAMLNEADRFNSAITLAIEVRKDDEEKDRQVQVLYLGLGHAYYADQGGLFAGVGVPGIEGWTWTVNAGLGSKIRDVIDIYENEQKAEFIPVPVNIK</sequence>
<protein>
    <recommendedName>
        <fullName evidence="2">DUF3450 family protein</fullName>
    </recommendedName>
</protein>
<proteinExistence type="predicted"/>
<dbReference type="AlphaFoldDB" id="A0A381UPR9"/>
<reference evidence="1" key="1">
    <citation type="submission" date="2018-05" db="EMBL/GenBank/DDBJ databases">
        <authorList>
            <person name="Lanie J.A."/>
            <person name="Ng W.-L."/>
            <person name="Kazmierczak K.M."/>
            <person name="Andrzejewski T.M."/>
            <person name="Davidsen T.M."/>
            <person name="Wayne K.J."/>
            <person name="Tettelin H."/>
            <person name="Glass J.I."/>
            <person name="Rusch D."/>
            <person name="Podicherti R."/>
            <person name="Tsui H.-C.T."/>
            <person name="Winkler M.E."/>
        </authorList>
    </citation>
    <scope>NUCLEOTIDE SEQUENCE</scope>
</reference>
<evidence type="ECO:0008006" key="2">
    <source>
        <dbReference type="Google" id="ProtNLM"/>
    </source>
</evidence>
<dbReference type="InterPro" id="IPR016866">
    <property type="entry name" value="UCP028069"/>
</dbReference>
<evidence type="ECO:0000313" key="1">
    <source>
        <dbReference type="EMBL" id="SVA29638.1"/>
    </source>
</evidence>
<gene>
    <name evidence="1" type="ORF">METZ01_LOCUS82492</name>
</gene>
<dbReference type="Pfam" id="PF11932">
    <property type="entry name" value="DUF3450"/>
    <property type="match status" value="1"/>
</dbReference>